<feature type="transmembrane region" description="Helical" evidence="1">
    <location>
        <begin position="176"/>
        <end position="198"/>
    </location>
</feature>
<feature type="transmembrane region" description="Helical" evidence="1">
    <location>
        <begin position="81"/>
        <end position="108"/>
    </location>
</feature>
<dbReference type="EMBL" id="JBHMAG010000028">
    <property type="protein sequence ID" value="MFB9756710.1"/>
    <property type="molecule type" value="Genomic_DNA"/>
</dbReference>
<dbReference type="Proteomes" id="UP001589619">
    <property type="component" value="Unassembled WGS sequence"/>
</dbReference>
<dbReference type="PANTHER" id="PTHR35337:SF1">
    <property type="entry name" value="SLR1478 PROTEIN"/>
    <property type="match status" value="1"/>
</dbReference>
<sequence>MIKAWGTLFVHLKGMQKYMIAATLVFIAGVVLGYADSGQFEAILQGQLEGLQKLARDIAEKEHSMIWLFGYILLNNTIKSVLIVFAGVFFGVLPLFFLLINGMVIGYLAQLQAEAGHLGLFLKGIIPHGILEIPAVILACAYGIKLGAIMGKGLLGAGSGRGRAAFVAELQHFMRVALPLIALLVVSLLVAAIIESFITPLIMKL</sequence>
<feature type="transmembrane region" description="Helical" evidence="1">
    <location>
        <begin position="18"/>
        <end position="35"/>
    </location>
</feature>
<gene>
    <name evidence="2" type="ORF">ACFFNY_34525</name>
</gene>
<organism evidence="2 3">
    <name type="scientific">Paenibacillus hodogayensis</name>
    <dbReference type="NCBI Taxonomy" id="279208"/>
    <lineage>
        <taxon>Bacteria</taxon>
        <taxon>Bacillati</taxon>
        <taxon>Bacillota</taxon>
        <taxon>Bacilli</taxon>
        <taxon>Bacillales</taxon>
        <taxon>Paenibacillaceae</taxon>
        <taxon>Paenibacillus</taxon>
    </lineage>
</organism>
<dbReference type="Pfam" id="PF01944">
    <property type="entry name" value="SpoIIM"/>
    <property type="match status" value="1"/>
</dbReference>
<dbReference type="PANTHER" id="PTHR35337">
    <property type="entry name" value="SLR1478 PROTEIN"/>
    <property type="match status" value="1"/>
</dbReference>
<dbReference type="RefSeq" id="WP_344915586.1">
    <property type="nucleotide sequence ID" value="NZ_BAAAYO010000016.1"/>
</dbReference>
<feature type="transmembrane region" description="Helical" evidence="1">
    <location>
        <begin position="120"/>
        <end position="144"/>
    </location>
</feature>
<comment type="caution">
    <text evidence="2">The sequence shown here is derived from an EMBL/GenBank/DDBJ whole genome shotgun (WGS) entry which is preliminary data.</text>
</comment>
<keyword evidence="1" id="KW-1133">Transmembrane helix</keyword>
<keyword evidence="3" id="KW-1185">Reference proteome</keyword>
<reference evidence="2 3" key="1">
    <citation type="submission" date="2024-09" db="EMBL/GenBank/DDBJ databases">
        <authorList>
            <person name="Sun Q."/>
            <person name="Mori K."/>
        </authorList>
    </citation>
    <scope>NUCLEOTIDE SEQUENCE [LARGE SCALE GENOMIC DNA]</scope>
    <source>
        <strain evidence="2 3">JCM 12520</strain>
    </source>
</reference>
<accession>A0ABV5W8I1</accession>
<proteinExistence type="predicted"/>
<dbReference type="InterPro" id="IPR002798">
    <property type="entry name" value="SpoIIM-like"/>
</dbReference>
<protein>
    <submittedName>
        <fullName evidence="2">Stage II sporulation protein M</fullName>
    </submittedName>
</protein>
<keyword evidence="1" id="KW-0812">Transmembrane</keyword>
<name>A0ABV5W8I1_9BACL</name>
<evidence type="ECO:0000256" key="1">
    <source>
        <dbReference type="SAM" id="Phobius"/>
    </source>
</evidence>
<evidence type="ECO:0000313" key="2">
    <source>
        <dbReference type="EMBL" id="MFB9756710.1"/>
    </source>
</evidence>
<keyword evidence="1" id="KW-0472">Membrane</keyword>
<evidence type="ECO:0000313" key="3">
    <source>
        <dbReference type="Proteomes" id="UP001589619"/>
    </source>
</evidence>